<evidence type="ECO:0000313" key="1">
    <source>
        <dbReference type="EMBL" id="KAJ3224960.1"/>
    </source>
</evidence>
<comment type="caution">
    <text evidence="1">The sequence shown here is derived from an EMBL/GenBank/DDBJ whole genome shotgun (WGS) entry which is preliminary data.</text>
</comment>
<proteinExistence type="predicted"/>
<dbReference type="Proteomes" id="UP001211065">
    <property type="component" value="Unassembled WGS sequence"/>
</dbReference>
<dbReference type="AlphaFoldDB" id="A0AAD5Y0J5"/>
<name>A0AAD5Y0J5_9FUNG</name>
<protein>
    <submittedName>
        <fullName evidence="1">Uncharacterized protein</fullName>
    </submittedName>
</protein>
<gene>
    <name evidence="1" type="ORF">HK099_007589</name>
</gene>
<sequence length="78" mass="9267">MEIQEQSEKELKELKGFLKKNYYEKVDYDFFEVEGEGEAVISLFKFNYHEMDWKNVSGLGLVSESTEPEKVFLKLYKS</sequence>
<accession>A0AAD5Y0J5</accession>
<reference evidence="1" key="1">
    <citation type="submission" date="2020-05" db="EMBL/GenBank/DDBJ databases">
        <title>Phylogenomic resolution of chytrid fungi.</title>
        <authorList>
            <person name="Stajich J.E."/>
            <person name="Amses K."/>
            <person name="Simmons R."/>
            <person name="Seto K."/>
            <person name="Myers J."/>
            <person name="Bonds A."/>
            <person name="Quandt C.A."/>
            <person name="Barry K."/>
            <person name="Liu P."/>
            <person name="Grigoriev I."/>
            <person name="Longcore J.E."/>
            <person name="James T.Y."/>
        </authorList>
    </citation>
    <scope>NUCLEOTIDE SEQUENCE</scope>
    <source>
        <strain evidence="1">JEL0476</strain>
    </source>
</reference>
<dbReference type="EMBL" id="JADGJW010000075">
    <property type="protein sequence ID" value="KAJ3224960.1"/>
    <property type="molecule type" value="Genomic_DNA"/>
</dbReference>
<evidence type="ECO:0000313" key="2">
    <source>
        <dbReference type="Proteomes" id="UP001211065"/>
    </source>
</evidence>
<organism evidence="1 2">
    <name type="scientific">Clydaea vesicula</name>
    <dbReference type="NCBI Taxonomy" id="447962"/>
    <lineage>
        <taxon>Eukaryota</taxon>
        <taxon>Fungi</taxon>
        <taxon>Fungi incertae sedis</taxon>
        <taxon>Chytridiomycota</taxon>
        <taxon>Chytridiomycota incertae sedis</taxon>
        <taxon>Chytridiomycetes</taxon>
        <taxon>Lobulomycetales</taxon>
        <taxon>Lobulomycetaceae</taxon>
        <taxon>Clydaea</taxon>
    </lineage>
</organism>
<keyword evidence="2" id="KW-1185">Reference proteome</keyword>